<organism evidence="4 5">
    <name type="scientific">Microbulbifer harenosus</name>
    <dbReference type="NCBI Taxonomy" id="2576840"/>
    <lineage>
        <taxon>Bacteria</taxon>
        <taxon>Pseudomonadati</taxon>
        <taxon>Pseudomonadota</taxon>
        <taxon>Gammaproteobacteria</taxon>
        <taxon>Cellvibrionales</taxon>
        <taxon>Microbulbiferaceae</taxon>
        <taxon>Microbulbifer</taxon>
    </lineage>
</organism>
<comment type="caution">
    <text evidence="4">The sequence shown here is derived from an EMBL/GenBank/DDBJ whole genome shotgun (WGS) entry which is preliminary data.</text>
</comment>
<keyword evidence="5" id="KW-1185">Reference proteome</keyword>
<feature type="domain" description="FecR N-terminal" evidence="3">
    <location>
        <begin position="9"/>
        <end position="48"/>
    </location>
</feature>
<protein>
    <submittedName>
        <fullName evidence="4">DUF4880 domain-containing protein</fullName>
    </submittedName>
</protein>
<evidence type="ECO:0000259" key="3">
    <source>
        <dbReference type="Pfam" id="PF16220"/>
    </source>
</evidence>
<accession>A0ABY2UGF5</accession>
<keyword evidence="1" id="KW-0472">Membrane</keyword>
<evidence type="ECO:0000256" key="1">
    <source>
        <dbReference type="SAM" id="Phobius"/>
    </source>
</evidence>
<dbReference type="PANTHER" id="PTHR30273:SF2">
    <property type="entry name" value="PROTEIN FECR"/>
    <property type="match status" value="1"/>
</dbReference>
<dbReference type="EMBL" id="VANI01000012">
    <property type="protein sequence ID" value="TLM76754.1"/>
    <property type="molecule type" value="Genomic_DNA"/>
</dbReference>
<dbReference type="Pfam" id="PF16220">
    <property type="entry name" value="DUF4880"/>
    <property type="match status" value="1"/>
</dbReference>
<dbReference type="RefSeq" id="WP_138236072.1">
    <property type="nucleotide sequence ID" value="NZ_CP185860.1"/>
</dbReference>
<dbReference type="InterPro" id="IPR006860">
    <property type="entry name" value="FecR"/>
</dbReference>
<dbReference type="Gene3D" id="2.60.120.1440">
    <property type="match status" value="1"/>
</dbReference>
<keyword evidence="1" id="KW-1133">Transmembrane helix</keyword>
<dbReference type="InterPro" id="IPR012373">
    <property type="entry name" value="Ferrdict_sens_TM"/>
</dbReference>
<dbReference type="Pfam" id="PF04773">
    <property type="entry name" value="FecR"/>
    <property type="match status" value="1"/>
</dbReference>
<dbReference type="InterPro" id="IPR032623">
    <property type="entry name" value="FecR_N"/>
</dbReference>
<keyword evidence="1" id="KW-0812">Transmembrane</keyword>
<dbReference type="PIRSF" id="PIRSF018266">
    <property type="entry name" value="FecR"/>
    <property type="match status" value="1"/>
</dbReference>
<name>A0ABY2UGF5_9GAMM</name>
<dbReference type="PANTHER" id="PTHR30273">
    <property type="entry name" value="PERIPLASMIC SIGNAL SENSOR AND SIGMA FACTOR ACTIVATOR FECR-RELATED"/>
    <property type="match status" value="1"/>
</dbReference>
<sequence>MSPVTDAYQEAAYWLELLSEGEPDPVTARRFENWLKADRQHAVIFERMVNTWDSPILQEALTSSAPTDDDRRGGTNHPLARWLMPMAAAACLLLALWQFPFREHQPPYTAHFETPAMQPRQLSLADGSRLQLDAASIVDVRLDATARRIELRQGAAYFDVAHDASRPFEVGIGDARVTALGTEFNIESSSYGIDVTVHEGRVEVRTRAPEEPVILSAGQRVRISSVGIEAAEAVALDDLLDWRQGWVEIRDRPLPYLLERLSRYSPAPIVAEGELAQLPIAGRFRLAETNENLALLARLYGLSVSRSPDRIELRRAVD</sequence>
<gene>
    <name evidence="4" type="ORF">FDY93_12390</name>
</gene>
<evidence type="ECO:0000313" key="4">
    <source>
        <dbReference type="EMBL" id="TLM76754.1"/>
    </source>
</evidence>
<feature type="domain" description="FecR protein" evidence="2">
    <location>
        <begin position="113"/>
        <end position="203"/>
    </location>
</feature>
<dbReference type="Proteomes" id="UP000306791">
    <property type="component" value="Unassembled WGS sequence"/>
</dbReference>
<feature type="transmembrane region" description="Helical" evidence="1">
    <location>
        <begin position="79"/>
        <end position="99"/>
    </location>
</feature>
<evidence type="ECO:0000259" key="2">
    <source>
        <dbReference type="Pfam" id="PF04773"/>
    </source>
</evidence>
<evidence type="ECO:0000313" key="5">
    <source>
        <dbReference type="Proteomes" id="UP000306791"/>
    </source>
</evidence>
<reference evidence="4 5" key="1">
    <citation type="submission" date="2019-05" db="EMBL/GenBank/DDBJ databases">
        <title>Microbulbifer harenosus sp. nov., an alginate-degrading bacterium isolated from coastal sand.</title>
        <authorList>
            <person name="Huang H."/>
            <person name="Mo K."/>
            <person name="Bao S."/>
        </authorList>
    </citation>
    <scope>NUCLEOTIDE SEQUENCE [LARGE SCALE GENOMIC DNA]</scope>
    <source>
        <strain evidence="4 5">HB161719</strain>
    </source>
</reference>
<proteinExistence type="predicted"/>